<dbReference type="InterPro" id="IPR036909">
    <property type="entry name" value="Cyt_c-like_dom_sf"/>
</dbReference>
<keyword evidence="3 8" id="KW-0479">Metal-binding</keyword>
<dbReference type="NCBIfam" id="TIGR04039">
    <property type="entry name" value="MXAN_0977_Heme2"/>
    <property type="match status" value="1"/>
</dbReference>
<keyword evidence="12" id="KW-1185">Reference proteome</keyword>
<evidence type="ECO:0000259" key="10">
    <source>
        <dbReference type="PROSITE" id="PS51007"/>
    </source>
</evidence>
<feature type="chain" id="PRO_5045235529" evidence="9">
    <location>
        <begin position="22"/>
        <end position="400"/>
    </location>
</feature>
<dbReference type="PANTHER" id="PTHR30600:SF14">
    <property type="entry name" value="CYTOCHROME C PEROXIDASE"/>
    <property type="match status" value="1"/>
</dbReference>
<dbReference type="RefSeq" id="WP_071017801.1">
    <property type="nucleotide sequence ID" value="NZ_CP017755.1"/>
</dbReference>
<keyword evidence="2 8" id="KW-0349">Heme</keyword>
<dbReference type="InterPro" id="IPR051395">
    <property type="entry name" value="Cytochrome_c_Peroxidase/MauG"/>
</dbReference>
<dbReference type="InterPro" id="IPR004852">
    <property type="entry name" value="Di-haem_cyt_c_peroxidsae"/>
</dbReference>
<keyword evidence="4 9" id="KW-0732">Signal</keyword>
<evidence type="ECO:0000256" key="5">
    <source>
        <dbReference type="ARBA" id="ARBA00022764"/>
    </source>
</evidence>
<dbReference type="Gene3D" id="1.10.760.10">
    <property type="entry name" value="Cytochrome c-like domain"/>
    <property type="match status" value="2"/>
</dbReference>
<evidence type="ECO:0000256" key="7">
    <source>
        <dbReference type="ARBA" id="ARBA00023004"/>
    </source>
</evidence>
<evidence type="ECO:0000256" key="8">
    <source>
        <dbReference type="PROSITE-ProRule" id="PRU00433"/>
    </source>
</evidence>
<dbReference type="InterPro" id="IPR023929">
    <property type="entry name" value="MbnH-like"/>
</dbReference>
<keyword evidence="7 8" id="KW-0408">Iron</keyword>
<evidence type="ECO:0000313" key="12">
    <source>
        <dbReference type="Proteomes" id="UP000177515"/>
    </source>
</evidence>
<keyword evidence="5" id="KW-0574">Periplasm</keyword>
<dbReference type="PANTHER" id="PTHR30600">
    <property type="entry name" value="CYTOCHROME C PEROXIDASE-RELATED"/>
    <property type="match status" value="1"/>
</dbReference>
<evidence type="ECO:0000256" key="6">
    <source>
        <dbReference type="ARBA" id="ARBA00023002"/>
    </source>
</evidence>
<keyword evidence="6" id="KW-0560">Oxidoreductase</keyword>
<dbReference type="EMBL" id="CP017755">
    <property type="protein sequence ID" value="AOZ10550.1"/>
    <property type="molecule type" value="Genomic_DNA"/>
</dbReference>
<sequence>MPMRRLRTGLALAAAVVVALAGLTGAAAPEATSAATPAATPADDYRWALPDWMPRPVVPADNPMSAAKAELGRHLFYDKRLSADGSIACASCHLQARAFTDGRQLPLGVHGTPGVRNAMSLGNVAYLPVLTWANPNLKRLERQLLVPLFGETPVEMGMAGQEARLLDTLRADPRYPALFRAAYPERAGTPDLVSLATISRALATFERTLLSFDAPYDRYKYGGRPDAISASAKRGEALFFSERLECAHCHGGFNFTDNNLHARLADAESGFHNTGLYNRDGHGGYPAGNHGLREFTGDPADEGRMRTPSLRNVAVTAPYMHDGSIATLREVLRDHYAIQGRAASGPHGPSPLRSEFIEGFTLSAQELDDVVAFLEALTDHGFLTDPRLADPWPAGGAAAR</sequence>
<gene>
    <name evidence="11" type="ORF">BKK80_33915</name>
</gene>
<evidence type="ECO:0000256" key="3">
    <source>
        <dbReference type="ARBA" id="ARBA00022723"/>
    </source>
</evidence>
<feature type="signal peptide" evidence="9">
    <location>
        <begin position="1"/>
        <end position="21"/>
    </location>
</feature>
<name>A0ABM6FFH5_9BURK</name>
<evidence type="ECO:0000313" key="11">
    <source>
        <dbReference type="EMBL" id="AOZ10550.1"/>
    </source>
</evidence>
<accession>A0ABM6FFH5</accession>
<feature type="domain" description="Cytochrome c" evidence="10">
    <location>
        <begin position="230"/>
        <end position="378"/>
    </location>
</feature>
<dbReference type="PIRSF" id="PIRSF000294">
    <property type="entry name" value="Cytochrome-c_peroxidase"/>
    <property type="match status" value="1"/>
</dbReference>
<protein>
    <submittedName>
        <fullName evidence="11">Di-heme enzyme</fullName>
    </submittedName>
</protein>
<dbReference type="Proteomes" id="UP000177515">
    <property type="component" value="Chromosome 2"/>
</dbReference>
<dbReference type="Pfam" id="PF00034">
    <property type="entry name" value="Cytochrom_C"/>
    <property type="match status" value="1"/>
</dbReference>
<dbReference type="SUPFAM" id="SSF46626">
    <property type="entry name" value="Cytochrome c"/>
    <property type="match status" value="2"/>
</dbReference>
<evidence type="ECO:0000256" key="2">
    <source>
        <dbReference type="ARBA" id="ARBA00022617"/>
    </source>
</evidence>
<evidence type="ECO:0000256" key="9">
    <source>
        <dbReference type="SAM" id="SignalP"/>
    </source>
</evidence>
<dbReference type="PROSITE" id="PS51007">
    <property type="entry name" value="CYTC"/>
    <property type="match status" value="1"/>
</dbReference>
<organism evidence="11 12">
    <name type="scientific">Cupriavidus malaysiensis</name>
    <dbReference type="NCBI Taxonomy" id="367825"/>
    <lineage>
        <taxon>Bacteria</taxon>
        <taxon>Pseudomonadati</taxon>
        <taxon>Pseudomonadota</taxon>
        <taxon>Betaproteobacteria</taxon>
        <taxon>Burkholderiales</taxon>
        <taxon>Burkholderiaceae</taxon>
        <taxon>Cupriavidus</taxon>
    </lineage>
</organism>
<dbReference type="InterPro" id="IPR009056">
    <property type="entry name" value="Cyt_c-like_dom"/>
</dbReference>
<comment type="subcellular location">
    <subcellularLocation>
        <location evidence="1">Periplasm</location>
    </subcellularLocation>
</comment>
<proteinExistence type="predicted"/>
<reference evidence="11 12" key="1">
    <citation type="submission" date="2016-10" db="EMBL/GenBank/DDBJ databases">
        <title>Complete genome sequences of three Cupriavidus strains isolated from various Malaysian environments.</title>
        <authorList>
            <person name="Abdullah A.A.-A."/>
            <person name="Shafie N.A.H."/>
            <person name="Lau N.S."/>
        </authorList>
    </citation>
    <scope>NUCLEOTIDE SEQUENCE [LARGE SCALE GENOMIC DNA]</scope>
    <source>
        <strain evidence="11 12">USMAA1020</strain>
    </source>
</reference>
<dbReference type="Pfam" id="PF03150">
    <property type="entry name" value="CCP_MauG"/>
    <property type="match status" value="1"/>
</dbReference>
<evidence type="ECO:0000256" key="1">
    <source>
        <dbReference type="ARBA" id="ARBA00004418"/>
    </source>
</evidence>
<dbReference type="InterPro" id="IPR026259">
    <property type="entry name" value="MauG/Cytc_peroxidase"/>
</dbReference>
<evidence type="ECO:0000256" key="4">
    <source>
        <dbReference type="ARBA" id="ARBA00022729"/>
    </source>
</evidence>